<feature type="compositionally biased region" description="Polar residues" evidence="1">
    <location>
        <begin position="67"/>
        <end position="79"/>
    </location>
</feature>
<dbReference type="EMBL" id="UYRU01045463">
    <property type="protein sequence ID" value="VDK89605.1"/>
    <property type="molecule type" value="Genomic_DNA"/>
</dbReference>
<reference evidence="2 3" key="1">
    <citation type="submission" date="2018-11" db="EMBL/GenBank/DDBJ databases">
        <authorList>
            <consortium name="Pathogen Informatics"/>
        </authorList>
    </citation>
    <scope>NUCLEOTIDE SEQUENCE [LARGE SCALE GENOMIC DNA]</scope>
</reference>
<organism evidence="2 3">
    <name type="scientific">Dibothriocephalus latus</name>
    <name type="common">Fish tapeworm</name>
    <name type="synonym">Diphyllobothrium latum</name>
    <dbReference type="NCBI Taxonomy" id="60516"/>
    <lineage>
        <taxon>Eukaryota</taxon>
        <taxon>Metazoa</taxon>
        <taxon>Spiralia</taxon>
        <taxon>Lophotrochozoa</taxon>
        <taxon>Platyhelminthes</taxon>
        <taxon>Cestoda</taxon>
        <taxon>Eucestoda</taxon>
        <taxon>Diphyllobothriidea</taxon>
        <taxon>Diphyllobothriidae</taxon>
        <taxon>Dibothriocephalus</taxon>
    </lineage>
</organism>
<name>A0A3P6U687_DIBLA</name>
<proteinExistence type="predicted"/>
<feature type="region of interest" description="Disordered" evidence="1">
    <location>
        <begin position="58"/>
        <end position="138"/>
    </location>
</feature>
<dbReference type="OrthoDB" id="5984396at2759"/>
<gene>
    <name evidence="2" type="ORF">DILT_LOCUS4431</name>
</gene>
<protein>
    <submittedName>
        <fullName evidence="2">Uncharacterized protein</fullName>
    </submittedName>
</protein>
<evidence type="ECO:0000313" key="3">
    <source>
        <dbReference type="Proteomes" id="UP000281553"/>
    </source>
</evidence>
<sequence>MANFRGSQVSLSEYNRVVELNLLLKSQLEALADHAPVSLLDRLGLADFRKRLSGGFFASSNASGTSCDSNPHSGSQSASEAEDDREPAGDAVSHCCPDNCDPASAAADTECSKNSAHRHHRYPMTSSEREDLRNDNTM</sequence>
<evidence type="ECO:0000256" key="1">
    <source>
        <dbReference type="SAM" id="MobiDB-lite"/>
    </source>
</evidence>
<keyword evidence="3" id="KW-1185">Reference proteome</keyword>
<evidence type="ECO:0000313" key="2">
    <source>
        <dbReference type="EMBL" id="VDK89605.1"/>
    </source>
</evidence>
<accession>A0A3P6U687</accession>
<dbReference type="AlphaFoldDB" id="A0A3P6U687"/>
<dbReference type="Proteomes" id="UP000281553">
    <property type="component" value="Unassembled WGS sequence"/>
</dbReference>
<feature type="compositionally biased region" description="Basic and acidic residues" evidence="1">
    <location>
        <begin position="127"/>
        <end position="138"/>
    </location>
</feature>